<dbReference type="NCBIfam" id="NF003592">
    <property type="entry name" value="PRK05254.1-5"/>
    <property type="match status" value="1"/>
</dbReference>
<evidence type="ECO:0000256" key="2">
    <source>
        <dbReference type="ARBA" id="ARBA00002631"/>
    </source>
</evidence>
<dbReference type="PANTHER" id="PTHR11264">
    <property type="entry name" value="URACIL-DNA GLYCOSYLASE"/>
    <property type="match status" value="1"/>
</dbReference>
<dbReference type="AlphaFoldDB" id="A0A0U1QQ30"/>
<evidence type="ECO:0000256" key="7">
    <source>
        <dbReference type="ARBA" id="ARBA00022801"/>
    </source>
</evidence>
<dbReference type="InterPro" id="IPR005122">
    <property type="entry name" value="Uracil-DNA_glycosylase-like"/>
</dbReference>
<dbReference type="EMBL" id="AFVQ02000068">
    <property type="protein sequence ID" value="KLI02913.1"/>
    <property type="molecule type" value="Genomic_DNA"/>
</dbReference>
<dbReference type="NCBIfam" id="NF003589">
    <property type="entry name" value="PRK05254.1-2"/>
    <property type="match status" value="1"/>
</dbReference>
<dbReference type="SMART" id="SM00986">
    <property type="entry name" value="UDG"/>
    <property type="match status" value="1"/>
</dbReference>
<comment type="function">
    <text evidence="2 9 11">Excises uracil residues from the DNA which can arise as a result of misincorporation of dUMP residues by DNA polymerase or due to deamination of cytosine.</text>
</comment>
<dbReference type="GO" id="GO:0097510">
    <property type="term" value="P:base-excision repair, AP site formation via deaminated base removal"/>
    <property type="evidence" value="ECO:0007669"/>
    <property type="project" value="TreeGrafter"/>
</dbReference>
<keyword evidence="6 9" id="KW-0227">DNA damage</keyword>
<evidence type="ECO:0000256" key="4">
    <source>
        <dbReference type="ARBA" id="ARBA00012030"/>
    </source>
</evidence>
<keyword evidence="8 9" id="KW-0234">DNA repair</keyword>
<evidence type="ECO:0000256" key="9">
    <source>
        <dbReference type="HAMAP-Rule" id="MF_00148"/>
    </source>
</evidence>
<evidence type="ECO:0000256" key="11">
    <source>
        <dbReference type="RuleBase" id="RU003780"/>
    </source>
</evidence>
<comment type="subcellular location">
    <subcellularLocation>
        <location evidence="9">Cytoplasm</location>
    </subcellularLocation>
</comment>
<dbReference type="Gene3D" id="3.40.470.10">
    <property type="entry name" value="Uracil-DNA glycosylase-like domain"/>
    <property type="match status" value="1"/>
</dbReference>
<dbReference type="Proteomes" id="UP000035553">
    <property type="component" value="Unassembled WGS sequence"/>
</dbReference>
<dbReference type="FunFam" id="3.40.470.10:FF:000001">
    <property type="entry name" value="Uracil-DNA glycosylase"/>
    <property type="match status" value="1"/>
</dbReference>
<dbReference type="SUPFAM" id="SSF52141">
    <property type="entry name" value="Uracil-DNA glycosylase-like"/>
    <property type="match status" value="1"/>
</dbReference>
<evidence type="ECO:0000256" key="5">
    <source>
        <dbReference type="ARBA" id="ARBA00018429"/>
    </source>
</evidence>
<evidence type="ECO:0000259" key="12">
    <source>
        <dbReference type="SMART" id="SM00986"/>
    </source>
</evidence>
<proteinExistence type="inferred from homology"/>
<gene>
    <name evidence="9" type="primary">ung</name>
    <name evidence="13" type="ORF">SINU_05600</name>
</gene>
<dbReference type="HAMAP" id="MF_00148">
    <property type="entry name" value="UDG"/>
    <property type="match status" value="1"/>
</dbReference>
<comment type="similarity">
    <text evidence="3 9 11">Belongs to the uracil-DNA glycosylase (UDG) superfamily. UNG family.</text>
</comment>
<dbReference type="InterPro" id="IPR002043">
    <property type="entry name" value="UDG_fam1"/>
</dbReference>
<dbReference type="EC" id="3.2.2.27" evidence="4 9"/>
<dbReference type="InterPro" id="IPR018085">
    <property type="entry name" value="Ura-DNA_Glyclase_AS"/>
</dbReference>
<dbReference type="Pfam" id="PF03167">
    <property type="entry name" value="UDG"/>
    <property type="match status" value="1"/>
</dbReference>
<dbReference type="NCBIfam" id="NF003591">
    <property type="entry name" value="PRK05254.1-4"/>
    <property type="match status" value="1"/>
</dbReference>
<protein>
    <recommendedName>
        <fullName evidence="5 9">Uracil-DNA glycosylase</fullName>
        <shortName evidence="9">UDG</shortName>
        <ecNumber evidence="4 9">3.2.2.27</ecNumber>
    </recommendedName>
</protein>
<dbReference type="InterPro" id="IPR036895">
    <property type="entry name" value="Uracil-DNA_glycosylase-like_sf"/>
</dbReference>
<dbReference type="GO" id="GO:0004844">
    <property type="term" value="F:uracil DNA N-glycosylase activity"/>
    <property type="evidence" value="ECO:0007669"/>
    <property type="project" value="UniProtKB-UniRule"/>
</dbReference>
<feature type="domain" description="Uracil-DNA glycosylase-like" evidence="12">
    <location>
        <begin position="51"/>
        <end position="211"/>
    </location>
</feature>
<feature type="active site" description="Proton acceptor" evidence="9 10">
    <location>
        <position position="66"/>
    </location>
</feature>
<evidence type="ECO:0000256" key="1">
    <source>
        <dbReference type="ARBA" id="ARBA00001400"/>
    </source>
</evidence>
<dbReference type="OrthoDB" id="9804372at2"/>
<dbReference type="CDD" id="cd10027">
    <property type="entry name" value="UDG-F1-like"/>
    <property type="match status" value="1"/>
</dbReference>
<evidence type="ECO:0000256" key="6">
    <source>
        <dbReference type="ARBA" id="ARBA00022763"/>
    </source>
</evidence>
<keyword evidence="14" id="KW-1185">Reference proteome</keyword>
<dbReference type="SMART" id="SM00987">
    <property type="entry name" value="UreE_C"/>
    <property type="match status" value="1"/>
</dbReference>
<dbReference type="PANTHER" id="PTHR11264:SF0">
    <property type="entry name" value="URACIL-DNA GLYCOSYLASE"/>
    <property type="match status" value="1"/>
</dbReference>
<evidence type="ECO:0000256" key="10">
    <source>
        <dbReference type="PROSITE-ProRule" id="PRU10072"/>
    </source>
</evidence>
<keyword evidence="9" id="KW-0963">Cytoplasm</keyword>
<reference evidence="13 14" key="1">
    <citation type="journal article" date="2011" name="J. Bacteriol.">
        <title>Draft genome sequence of Sporolactobacillus inulinus strain CASD, an efficient D-lactic acid-producing bacterium with high-concentration lactate tolerance capability.</title>
        <authorList>
            <person name="Yu B."/>
            <person name="Su F."/>
            <person name="Wang L."/>
            <person name="Xu K."/>
            <person name="Zhao B."/>
            <person name="Xu P."/>
        </authorList>
    </citation>
    <scope>NUCLEOTIDE SEQUENCE [LARGE SCALE GENOMIC DNA]</scope>
    <source>
        <strain evidence="13 14">CASD</strain>
    </source>
</reference>
<dbReference type="STRING" id="1069536.SINU_05600"/>
<dbReference type="PROSITE" id="PS00130">
    <property type="entry name" value="U_DNA_GLYCOSYLASE"/>
    <property type="match status" value="1"/>
</dbReference>
<evidence type="ECO:0000313" key="13">
    <source>
        <dbReference type="EMBL" id="KLI02913.1"/>
    </source>
</evidence>
<dbReference type="RefSeq" id="WP_010025096.1">
    <property type="nucleotide sequence ID" value="NZ_AFVQ02000068.1"/>
</dbReference>
<accession>A0A0U1QQ30</accession>
<evidence type="ECO:0000313" key="14">
    <source>
        <dbReference type="Proteomes" id="UP000035553"/>
    </source>
</evidence>
<sequence length="241" mass="27723">MNQHIIRNDWAPLLKPEFEKDYYQKLRQFLKEEYTTRTVYPDMFDLFNALNYTPYEKVKVVILGQDPYHGPGQAHGLSFSVMPGVRQPPSLQNVFKELHDDLGCAIPSHGCLIEWARQGVLLLNTVLSVRRGSPNSHKGMGWEQFTDAIIRDLNDREKPIVFILWGRNAQAKEALITHPHHFIIKSPHPSPFSAHSGFFGSHPFSRTNQFLESVGESPVHWQVSLEEPDLHSEHEKNISHE</sequence>
<name>A0A0U1QQ30_9BACL</name>
<dbReference type="NCBIfam" id="TIGR00628">
    <property type="entry name" value="ung"/>
    <property type="match status" value="1"/>
</dbReference>
<comment type="catalytic activity">
    <reaction evidence="1 9 11">
        <text>Hydrolyzes single-stranded DNA or mismatched double-stranded DNA and polynucleotides, releasing free uracil.</text>
        <dbReference type="EC" id="3.2.2.27"/>
    </reaction>
</comment>
<dbReference type="NCBIfam" id="NF003588">
    <property type="entry name" value="PRK05254.1-1"/>
    <property type="match status" value="1"/>
</dbReference>
<evidence type="ECO:0000256" key="8">
    <source>
        <dbReference type="ARBA" id="ARBA00023204"/>
    </source>
</evidence>
<evidence type="ECO:0000256" key="3">
    <source>
        <dbReference type="ARBA" id="ARBA00008184"/>
    </source>
</evidence>
<comment type="caution">
    <text evidence="13">The sequence shown here is derived from an EMBL/GenBank/DDBJ whole genome shotgun (WGS) entry which is preliminary data.</text>
</comment>
<organism evidence="13 14">
    <name type="scientific">Sporolactobacillus inulinus CASD</name>
    <dbReference type="NCBI Taxonomy" id="1069536"/>
    <lineage>
        <taxon>Bacteria</taxon>
        <taxon>Bacillati</taxon>
        <taxon>Bacillota</taxon>
        <taxon>Bacilli</taxon>
        <taxon>Bacillales</taxon>
        <taxon>Sporolactobacillaceae</taxon>
        <taxon>Sporolactobacillus</taxon>
    </lineage>
</organism>
<dbReference type="GO" id="GO:0005737">
    <property type="term" value="C:cytoplasm"/>
    <property type="evidence" value="ECO:0007669"/>
    <property type="project" value="UniProtKB-SubCell"/>
</dbReference>
<keyword evidence="7 9" id="KW-0378">Hydrolase</keyword>